<dbReference type="Gene3D" id="4.10.520.10">
    <property type="entry name" value="IHF-like DNA-binding proteins"/>
    <property type="match status" value="1"/>
</dbReference>
<dbReference type="PRINTS" id="PR01727">
    <property type="entry name" value="DNABINDINGHU"/>
</dbReference>
<comment type="similarity">
    <text evidence="3">Belongs to the bacterial histone-like protein family.</text>
</comment>
<dbReference type="InterPro" id="IPR020816">
    <property type="entry name" value="Histone-like_DNA-bd_CS"/>
</dbReference>
<feature type="compositionally biased region" description="Basic residues" evidence="4">
    <location>
        <begin position="178"/>
        <end position="187"/>
    </location>
</feature>
<sequence length="187" mass="19573">MNKTEMVDALETRLGGRKEATAAVEAVIELIQLTVAKGDKIAISGFGTFEKQARNARTGRNPRTGEAVKIKKTSVPRFRPGTAFKEIVSDTKALRAYQGELKAKTTGTAPTAKTASKTTTKTASKTATAKTATPARTAATKTAPAKTAPARTTATKTTATKTTPAKTTATKTTAAKKTTTRRTATKA</sequence>
<feature type="region of interest" description="Disordered" evidence="4">
    <location>
        <begin position="103"/>
        <end position="187"/>
    </location>
</feature>
<dbReference type="KEGG" id="kra:Krad_2805"/>
<keyword evidence="2 5" id="KW-0238">DNA-binding</keyword>
<proteinExistence type="inferred from homology"/>
<evidence type="ECO:0000256" key="1">
    <source>
        <dbReference type="ARBA" id="ARBA00023067"/>
    </source>
</evidence>
<organism evidence="5 6">
    <name type="scientific">Kineococcus radiotolerans (strain ATCC BAA-149 / DSM 14245 / SRS30216)</name>
    <dbReference type="NCBI Taxonomy" id="266940"/>
    <lineage>
        <taxon>Bacteria</taxon>
        <taxon>Bacillati</taxon>
        <taxon>Actinomycetota</taxon>
        <taxon>Actinomycetes</taxon>
        <taxon>Kineosporiales</taxon>
        <taxon>Kineosporiaceae</taxon>
        <taxon>Kineococcus</taxon>
    </lineage>
</organism>
<dbReference type="PROSITE" id="PS00045">
    <property type="entry name" value="HISTONE_LIKE"/>
    <property type="match status" value="1"/>
</dbReference>
<evidence type="ECO:0000313" key="6">
    <source>
        <dbReference type="Proteomes" id="UP000001116"/>
    </source>
</evidence>
<dbReference type="SMART" id="SM00411">
    <property type="entry name" value="BHL"/>
    <property type="match status" value="1"/>
</dbReference>
<dbReference type="STRING" id="266940.Krad_2805"/>
<dbReference type="RefSeq" id="WP_012087485.1">
    <property type="nucleotide sequence ID" value="NC_009664.2"/>
</dbReference>
<evidence type="ECO:0000256" key="4">
    <source>
        <dbReference type="SAM" id="MobiDB-lite"/>
    </source>
</evidence>
<dbReference type="AlphaFoldDB" id="A6WBT6"/>
<reference evidence="6" key="1">
    <citation type="journal article" date="2008" name="PLoS ONE">
        <title>Survival in nuclear waste, extreme resistance, and potential applications gleaned from the genome sequence of Kineococcus radiotolerans SRS30216.</title>
        <authorList>
            <person name="Bagwell C.E."/>
            <person name="Bhat S."/>
            <person name="Hawkins G.M."/>
            <person name="Smith B.W."/>
            <person name="Biswas T."/>
            <person name="Hoover T.R."/>
            <person name="Saunders E."/>
            <person name="Han C.S."/>
            <person name="Tsodikov O.V."/>
            <person name="Shimkets L.J."/>
        </authorList>
    </citation>
    <scope>NUCLEOTIDE SEQUENCE [LARGE SCALE GENOMIC DNA]</scope>
    <source>
        <strain evidence="6">ATCC BAA-149 / DSM 14245 / SRS30216</strain>
    </source>
</reference>
<evidence type="ECO:0000256" key="3">
    <source>
        <dbReference type="RuleBase" id="RU003939"/>
    </source>
</evidence>
<dbReference type="GO" id="GO:0005829">
    <property type="term" value="C:cytosol"/>
    <property type="evidence" value="ECO:0007669"/>
    <property type="project" value="TreeGrafter"/>
</dbReference>
<dbReference type="Proteomes" id="UP000001116">
    <property type="component" value="Chromosome"/>
</dbReference>
<dbReference type="InterPro" id="IPR010992">
    <property type="entry name" value="IHF-like_DNA-bd_dom_sf"/>
</dbReference>
<protein>
    <submittedName>
        <fullName evidence="5">Histone family protein DNA-binding protein</fullName>
    </submittedName>
</protein>
<accession>A6WBT6</accession>
<feature type="compositionally biased region" description="Low complexity" evidence="4">
    <location>
        <begin position="104"/>
        <end position="177"/>
    </location>
</feature>
<gene>
    <name evidence="5" type="ordered locus">Krad_2805</name>
</gene>
<dbReference type="CDD" id="cd13831">
    <property type="entry name" value="HU"/>
    <property type="match status" value="1"/>
</dbReference>
<dbReference type="eggNOG" id="COG0776">
    <property type="taxonomic scope" value="Bacteria"/>
</dbReference>
<dbReference type="GO" id="GO:0003677">
    <property type="term" value="F:DNA binding"/>
    <property type="evidence" value="ECO:0007669"/>
    <property type="project" value="UniProtKB-KW"/>
</dbReference>
<name>A6WBT6_KINRD</name>
<keyword evidence="6" id="KW-1185">Reference proteome</keyword>
<dbReference type="SUPFAM" id="SSF47729">
    <property type="entry name" value="IHF-like DNA-binding proteins"/>
    <property type="match status" value="1"/>
</dbReference>
<dbReference type="OrthoDB" id="9799835at2"/>
<keyword evidence="1" id="KW-0226">DNA condensation</keyword>
<evidence type="ECO:0000313" key="5">
    <source>
        <dbReference type="EMBL" id="ABS04275.1"/>
    </source>
</evidence>
<dbReference type="GO" id="GO:0030261">
    <property type="term" value="P:chromosome condensation"/>
    <property type="evidence" value="ECO:0007669"/>
    <property type="project" value="UniProtKB-KW"/>
</dbReference>
<dbReference type="InterPro" id="IPR000119">
    <property type="entry name" value="Hist_DNA-bd"/>
</dbReference>
<dbReference type="PANTHER" id="PTHR33175">
    <property type="entry name" value="DNA-BINDING PROTEIN HU"/>
    <property type="match status" value="1"/>
</dbReference>
<evidence type="ECO:0000256" key="2">
    <source>
        <dbReference type="ARBA" id="ARBA00023125"/>
    </source>
</evidence>
<dbReference type="Pfam" id="PF00216">
    <property type="entry name" value="Bac_DNA_binding"/>
    <property type="match status" value="1"/>
</dbReference>
<dbReference type="EMBL" id="CP000750">
    <property type="protein sequence ID" value="ABS04275.1"/>
    <property type="molecule type" value="Genomic_DNA"/>
</dbReference>
<dbReference type="GO" id="GO:0030527">
    <property type="term" value="F:structural constituent of chromatin"/>
    <property type="evidence" value="ECO:0007669"/>
    <property type="project" value="InterPro"/>
</dbReference>
<dbReference type="PANTHER" id="PTHR33175:SF3">
    <property type="entry name" value="DNA-BINDING PROTEIN HU-BETA"/>
    <property type="match status" value="1"/>
</dbReference>
<dbReference type="HOGENOM" id="CLU_085366_0_0_11"/>